<proteinExistence type="inferred from homology"/>
<name>A0ABX6F0M2_KLUMA</name>
<evidence type="ECO:0000313" key="17">
    <source>
        <dbReference type="Proteomes" id="UP000422736"/>
    </source>
</evidence>
<dbReference type="InterPro" id="IPR016055">
    <property type="entry name" value="A-D-PHexomutase_a/b/a-I/II/III"/>
</dbReference>
<dbReference type="CDD" id="cd03086">
    <property type="entry name" value="PGM3"/>
    <property type="match status" value="1"/>
</dbReference>
<evidence type="ECO:0000256" key="2">
    <source>
        <dbReference type="ARBA" id="ARBA00004865"/>
    </source>
</evidence>
<feature type="domain" description="Phosphoacetylglucosamine mutase AMG1" evidence="14">
    <location>
        <begin position="305"/>
        <end position="447"/>
    </location>
</feature>
<dbReference type="Proteomes" id="UP000422736">
    <property type="component" value="Chromosome 8"/>
</dbReference>
<dbReference type="InterPro" id="IPR005843">
    <property type="entry name" value="A-D-PHexomutase_C"/>
</dbReference>
<dbReference type="Pfam" id="PF21405">
    <property type="entry name" value="AMG1_II"/>
    <property type="match status" value="1"/>
</dbReference>
<dbReference type="InterPro" id="IPR016657">
    <property type="entry name" value="PAGM"/>
</dbReference>
<feature type="domain" description="Phosphoacetylglucosamine mutase AMG1" evidence="15">
    <location>
        <begin position="182"/>
        <end position="289"/>
    </location>
</feature>
<dbReference type="InterPro" id="IPR049023">
    <property type="entry name" value="AMG1_II"/>
</dbReference>
<keyword evidence="6 11" id="KW-0479">Metal-binding</keyword>
<evidence type="ECO:0000256" key="7">
    <source>
        <dbReference type="ARBA" id="ARBA00022842"/>
    </source>
</evidence>
<feature type="domain" description="Alpha-D-phosphohexomutase C-terminal" evidence="12">
    <location>
        <begin position="487"/>
        <end position="539"/>
    </location>
</feature>
<keyword evidence="8 11" id="KW-0413">Isomerase</keyword>
<dbReference type="InterPro" id="IPR005844">
    <property type="entry name" value="A-D-PHexomutase_a/b/a-I"/>
</dbReference>
<comment type="catalytic activity">
    <reaction evidence="1 11">
        <text>N-acetyl-alpha-D-glucosamine 1-phosphate = N-acetyl-D-glucosamine 6-phosphate</text>
        <dbReference type="Rhea" id="RHEA:23804"/>
        <dbReference type="ChEBI" id="CHEBI:57513"/>
        <dbReference type="ChEBI" id="CHEBI:57776"/>
        <dbReference type="EC" id="5.4.2.3"/>
    </reaction>
</comment>
<evidence type="ECO:0000256" key="1">
    <source>
        <dbReference type="ARBA" id="ARBA00000558"/>
    </source>
</evidence>
<dbReference type="Gene3D" id="3.40.120.10">
    <property type="entry name" value="Alpha-D-Glucose-1,6-Bisphosphate, subunit A, domain 3"/>
    <property type="match status" value="2"/>
</dbReference>
<protein>
    <recommendedName>
        <fullName evidence="4 11">Phosphoacetylglucosamine mutase</fullName>
        <shortName evidence="11">PAGM</shortName>
        <ecNumber evidence="4 11">5.4.2.3</ecNumber>
    </recommendedName>
    <alternativeName>
        <fullName evidence="10 11">Acetylglucosamine phosphomutase</fullName>
    </alternativeName>
    <alternativeName>
        <fullName evidence="9 11">N-acetylglucosamine-phosphate mutase</fullName>
    </alternativeName>
</protein>
<dbReference type="Pfam" id="PF21404">
    <property type="entry name" value="AMG1_III"/>
    <property type="match status" value="1"/>
</dbReference>
<dbReference type="SUPFAM" id="SSF55957">
    <property type="entry name" value="Phosphoglucomutase, C-terminal domain"/>
    <property type="match status" value="1"/>
</dbReference>
<evidence type="ECO:0000259" key="12">
    <source>
        <dbReference type="Pfam" id="PF00408"/>
    </source>
</evidence>
<accession>A0ABX6F0M2</accession>
<keyword evidence="5" id="KW-0597">Phosphoprotein</keyword>
<evidence type="ECO:0000259" key="15">
    <source>
        <dbReference type="Pfam" id="PF21405"/>
    </source>
</evidence>
<dbReference type="SUPFAM" id="SSF53738">
    <property type="entry name" value="Phosphoglucomutase, first 3 domains"/>
    <property type="match status" value="3"/>
</dbReference>
<feature type="domain" description="Alpha-D-phosphohexomutase alpha/beta/alpha" evidence="13">
    <location>
        <begin position="54"/>
        <end position="85"/>
    </location>
</feature>
<reference evidence="16 17" key="1">
    <citation type="submission" date="2016-03" db="EMBL/GenBank/DDBJ databases">
        <title>How can Kluyveromyces marxianus grow so fast - potential evolutionary course in Saccharomyces Complex revealed by comparative genomics.</title>
        <authorList>
            <person name="Mo W."/>
            <person name="Lu W."/>
            <person name="Yang X."/>
            <person name="Qi J."/>
            <person name="Lv H."/>
        </authorList>
    </citation>
    <scope>NUCLEOTIDE SEQUENCE [LARGE SCALE GENOMIC DNA]</scope>
    <source>
        <strain evidence="16 17">FIM1</strain>
    </source>
</reference>
<dbReference type="PIRSF" id="PIRSF016408">
    <property type="entry name" value="PAGM"/>
    <property type="match status" value="1"/>
</dbReference>
<dbReference type="EC" id="5.4.2.3" evidence="4 11"/>
<evidence type="ECO:0000256" key="10">
    <source>
        <dbReference type="ARBA" id="ARBA00032065"/>
    </source>
</evidence>
<evidence type="ECO:0000259" key="13">
    <source>
        <dbReference type="Pfam" id="PF02878"/>
    </source>
</evidence>
<evidence type="ECO:0000256" key="3">
    <source>
        <dbReference type="ARBA" id="ARBA00010231"/>
    </source>
</evidence>
<organism evidence="16 17">
    <name type="scientific">Kluyveromyces marxianus</name>
    <name type="common">Yeast</name>
    <name type="synonym">Candida kefyr</name>
    <dbReference type="NCBI Taxonomy" id="4911"/>
    <lineage>
        <taxon>Eukaryota</taxon>
        <taxon>Fungi</taxon>
        <taxon>Dikarya</taxon>
        <taxon>Ascomycota</taxon>
        <taxon>Saccharomycotina</taxon>
        <taxon>Saccharomycetes</taxon>
        <taxon>Saccharomycetales</taxon>
        <taxon>Saccharomycetaceae</taxon>
        <taxon>Kluyveromyces</taxon>
    </lineage>
</organism>
<feature type="domain" description="Alpha-D-phosphohexomutase alpha/beta/alpha" evidence="13">
    <location>
        <begin position="120"/>
        <end position="174"/>
    </location>
</feature>
<dbReference type="InterPro" id="IPR049022">
    <property type="entry name" value="AMG1_III"/>
</dbReference>
<evidence type="ECO:0000256" key="4">
    <source>
        <dbReference type="ARBA" id="ARBA00012731"/>
    </source>
</evidence>
<comment type="cofactor">
    <cofactor evidence="11">
        <name>Mg(2+)</name>
        <dbReference type="ChEBI" id="CHEBI:18420"/>
    </cofactor>
    <text evidence="11">Binds 1 Mg(2+) ion per subunit.</text>
</comment>
<sequence length="542" mass="59603">MSLQELYNKHCSQGNKYSYGTSGFRMHNSVLDTVMFSTGIVVVLRSLYLKSQYVGVMITASHNPPQDNGVKIVEPHGEMLVQDWEPIATQLANAAATSFQEFESTLHSIAKKLDIDLATDERANVVVARDSRESGPRLLAALKAGISVFANTNVVDFGLLTTPQLHFLTHTLNSEEPGSSVDESQYYSYFLSKWDQLAELYHLESLPFHLTIDCANGVGAEKAQRLIQLAKPLLQKSLSITNGQTDKPELLNESCGADFVKTNQFFPANCTPEPGQLYCSFDGDADRVVFYYCDSSAEKKFHLLDGDKIAILLAKLLAKLLQDAQLTAALSVGVVQTAYANGSSTKYIQETLQIPVSCTKTGVKHLHHEAVSKYDIGIYFEANGHGTAVFSPKFHSLVEESLATTQEKSESQIKALKSLQLFSQLINQTVGDAISDMLAVIAALCIMKLTPEQWDSWYQDLPNRLTKAIVPDRSVFVSTNAERQLVSPEGLQAKIDAIVAQYPQGRSFVRASGTEDAVRIYAEADTTENAVELSSRVAELLK</sequence>
<dbReference type="EMBL" id="CP015060">
    <property type="protein sequence ID" value="QGN17601.1"/>
    <property type="molecule type" value="Genomic_DNA"/>
</dbReference>
<reference evidence="16 17" key="2">
    <citation type="submission" date="2019-11" db="EMBL/GenBank/DDBJ databases">
        <authorList>
            <person name="Lu H."/>
        </authorList>
    </citation>
    <scope>NUCLEOTIDE SEQUENCE [LARGE SCALE GENOMIC DNA]</scope>
    <source>
        <strain evidence="16 17">FIM1</strain>
    </source>
</reference>
<dbReference type="Pfam" id="PF02878">
    <property type="entry name" value="PGM_PMM_I"/>
    <property type="match status" value="2"/>
</dbReference>
<dbReference type="Pfam" id="PF00408">
    <property type="entry name" value="PGM_PMM_IV"/>
    <property type="match status" value="1"/>
</dbReference>
<comment type="similarity">
    <text evidence="3 11">Belongs to the phosphohexose mutase family.</text>
</comment>
<dbReference type="Gene3D" id="3.30.310.50">
    <property type="entry name" value="Alpha-D-phosphohexomutase, C-terminal domain"/>
    <property type="match status" value="1"/>
</dbReference>
<comment type="pathway">
    <text evidence="2 11">Nucleotide-sugar biosynthesis; UDP-N-acetyl-alpha-D-glucosamine biosynthesis; N-acetyl-alpha-D-glucosamine 1-phosphate from alpha-D-glucosamine 6-phosphate (route I): step 2/2.</text>
</comment>
<evidence type="ECO:0000256" key="8">
    <source>
        <dbReference type="ARBA" id="ARBA00023235"/>
    </source>
</evidence>
<dbReference type="InterPro" id="IPR036900">
    <property type="entry name" value="A-D-PHexomutase_C_sf"/>
</dbReference>
<evidence type="ECO:0000259" key="14">
    <source>
        <dbReference type="Pfam" id="PF21404"/>
    </source>
</evidence>
<evidence type="ECO:0000256" key="6">
    <source>
        <dbReference type="ARBA" id="ARBA00022723"/>
    </source>
</evidence>
<evidence type="ECO:0000256" key="11">
    <source>
        <dbReference type="PIRNR" id="PIRNR016408"/>
    </source>
</evidence>
<comment type="function">
    <text evidence="11">Catalyzes the conversion of GlcNAc-6-P into GlcNAc-1-P during the synthesis of uridine diphosphate/UDP-GlcNAc, which is a biosynthetic precursor of chitin and also supplies the amino sugars for N-linked oligosaccharides of glycoproteins.</text>
</comment>
<dbReference type="PANTHER" id="PTHR45955:SF1">
    <property type="entry name" value="PHOSPHOACETYLGLUCOSAMINE MUTASE"/>
    <property type="match status" value="1"/>
</dbReference>
<keyword evidence="7 11" id="KW-0460">Magnesium</keyword>
<dbReference type="PANTHER" id="PTHR45955">
    <property type="entry name" value="PHOSPHOACETYLGLUCOSAMINE MUTASE"/>
    <property type="match status" value="1"/>
</dbReference>
<evidence type="ECO:0000313" key="16">
    <source>
        <dbReference type="EMBL" id="QGN17601.1"/>
    </source>
</evidence>
<dbReference type="InterPro" id="IPR016066">
    <property type="entry name" value="A-D-PHexomutase_CS"/>
</dbReference>
<evidence type="ECO:0000256" key="9">
    <source>
        <dbReference type="ARBA" id="ARBA00031926"/>
    </source>
</evidence>
<gene>
    <name evidence="16" type="primary">PCM1</name>
    <name evidence="16" type="ORF">FIM1_4808</name>
</gene>
<keyword evidence="17" id="KW-1185">Reference proteome</keyword>
<evidence type="ECO:0000256" key="5">
    <source>
        <dbReference type="ARBA" id="ARBA00022553"/>
    </source>
</evidence>
<dbReference type="PROSITE" id="PS00710">
    <property type="entry name" value="PGM_PMM"/>
    <property type="match status" value="1"/>
</dbReference>